<organism evidence="1">
    <name type="scientific">Myoviridae sp. ctCo31</name>
    <dbReference type="NCBI Taxonomy" id="2825053"/>
    <lineage>
        <taxon>Viruses</taxon>
        <taxon>Duplodnaviria</taxon>
        <taxon>Heunggongvirae</taxon>
        <taxon>Uroviricota</taxon>
        <taxon>Caudoviricetes</taxon>
    </lineage>
</organism>
<reference evidence="1" key="1">
    <citation type="journal article" date="2021" name="Proc. Natl. Acad. Sci. U.S.A.">
        <title>A Catalog of Tens of Thousands of Viruses from Human Metagenomes Reveals Hidden Associations with Chronic Diseases.</title>
        <authorList>
            <person name="Tisza M.J."/>
            <person name="Buck C.B."/>
        </authorList>
    </citation>
    <scope>NUCLEOTIDE SEQUENCE</scope>
    <source>
        <strain evidence="1">CtCo31</strain>
    </source>
</reference>
<protein>
    <submittedName>
        <fullName evidence="1">Uncharacterized protein</fullName>
    </submittedName>
</protein>
<dbReference type="EMBL" id="BK016109">
    <property type="protein sequence ID" value="DAF95757.1"/>
    <property type="molecule type" value="Genomic_DNA"/>
</dbReference>
<name>A0A8S5UMQ2_9CAUD</name>
<accession>A0A8S5UMQ2</accession>
<evidence type="ECO:0000313" key="1">
    <source>
        <dbReference type="EMBL" id="DAF95757.1"/>
    </source>
</evidence>
<sequence length="44" mass="5227">MDLSLVFLSILRKLYTVSHYLQNFSNSYNLFAFYSISHNSNYSK</sequence>
<proteinExistence type="predicted"/>